<evidence type="ECO:0000313" key="2">
    <source>
        <dbReference type="Proteomes" id="UP001221757"/>
    </source>
</evidence>
<evidence type="ECO:0000313" key="1">
    <source>
        <dbReference type="EMBL" id="KAJ7691308.1"/>
    </source>
</evidence>
<sequence>MPDLASTTSLHSSSSNSVYTTTSSSTQWGPGALAGKAILAVGKAVLRGAEYLVISRRLSAIKAIMPCLDDNLSQSWSLQRIFEDLLELSRPGLYPEAVRVQAMRMILVQIATQKTHHLCLCISQWDVTHAELVNFVSEIVAVVLFSKRGFPDHRLGAYAAALPKGSHPWSPCIRFMAEVAQLNDTTFHAVLEARFLETIIWVAGSLQARKYDQALESECNAAFLVLSVPPSYDLSTLWMEQALKMFQDEPPTSLRQLVDTITVQRAWSVVERRLLETHLLVMIKVSMPSIPDGERFFPVGWQSFEIDYWDGRMRPRFTSQRLSLSDAPASSRIAMRNFLRYVGMGGDVQDETVDYISQLSYPRKVVALAHMIGELISQSSINYSIVEKPLALFIQDMAKNIVQFLISLLQLAGDAMLDAALLNIPPFLTTRWDDWAVYGDIYRRTHSHPGRKSRPPYRVHTAKLLREVGSSSLYAVVNQGGGTENWVYFLQPLFPKFEP</sequence>
<keyword evidence="2" id="KW-1185">Reference proteome</keyword>
<gene>
    <name evidence="1" type="ORF">B0H17DRAFT_1063431</name>
</gene>
<name>A0AAD7DHC8_MYCRO</name>
<reference evidence="1" key="1">
    <citation type="submission" date="2023-03" db="EMBL/GenBank/DDBJ databases">
        <title>Massive genome expansion in bonnet fungi (Mycena s.s.) driven by repeated elements and novel gene families across ecological guilds.</title>
        <authorList>
            <consortium name="Lawrence Berkeley National Laboratory"/>
            <person name="Harder C.B."/>
            <person name="Miyauchi S."/>
            <person name="Viragh M."/>
            <person name="Kuo A."/>
            <person name="Thoen E."/>
            <person name="Andreopoulos B."/>
            <person name="Lu D."/>
            <person name="Skrede I."/>
            <person name="Drula E."/>
            <person name="Henrissat B."/>
            <person name="Morin E."/>
            <person name="Kohler A."/>
            <person name="Barry K."/>
            <person name="LaButti K."/>
            <person name="Morin E."/>
            <person name="Salamov A."/>
            <person name="Lipzen A."/>
            <person name="Mereny Z."/>
            <person name="Hegedus B."/>
            <person name="Baldrian P."/>
            <person name="Stursova M."/>
            <person name="Weitz H."/>
            <person name="Taylor A."/>
            <person name="Grigoriev I.V."/>
            <person name="Nagy L.G."/>
            <person name="Martin F."/>
            <person name="Kauserud H."/>
        </authorList>
    </citation>
    <scope>NUCLEOTIDE SEQUENCE</scope>
    <source>
        <strain evidence="1">CBHHK067</strain>
    </source>
</reference>
<protein>
    <submittedName>
        <fullName evidence="1">Uncharacterized protein</fullName>
    </submittedName>
</protein>
<dbReference type="Proteomes" id="UP001221757">
    <property type="component" value="Unassembled WGS sequence"/>
</dbReference>
<comment type="caution">
    <text evidence="1">The sequence shown here is derived from an EMBL/GenBank/DDBJ whole genome shotgun (WGS) entry which is preliminary data.</text>
</comment>
<proteinExistence type="predicted"/>
<accession>A0AAD7DHC8</accession>
<dbReference type="EMBL" id="JARKIE010000059">
    <property type="protein sequence ID" value="KAJ7691308.1"/>
    <property type="molecule type" value="Genomic_DNA"/>
</dbReference>
<dbReference type="AlphaFoldDB" id="A0AAD7DHC8"/>
<organism evidence="1 2">
    <name type="scientific">Mycena rosella</name>
    <name type="common">Pink bonnet</name>
    <name type="synonym">Agaricus rosellus</name>
    <dbReference type="NCBI Taxonomy" id="1033263"/>
    <lineage>
        <taxon>Eukaryota</taxon>
        <taxon>Fungi</taxon>
        <taxon>Dikarya</taxon>
        <taxon>Basidiomycota</taxon>
        <taxon>Agaricomycotina</taxon>
        <taxon>Agaricomycetes</taxon>
        <taxon>Agaricomycetidae</taxon>
        <taxon>Agaricales</taxon>
        <taxon>Marasmiineae</taxon>
        <taxon>Mycenaceae</taxon>
        <taxon>Mycena</taxon>
    </lineage>
</organism>